<proteinExistence type="predicted"/>
<evidence type="ECO:0000256" key="1">
    <source>
        <dbReference type="SAM" id="MobiDB-lite"/>
    </source>
</evidence>
<evidence type="ECO:0000256" key="2">
    <source>
        <dbReference type="SAM" id="Phobius"/>
    </source>
</evidence>
<dbReference type="Proteomes" id="UP000198994">
    <property type="component" value="Unassembled WGS sequence"/>
</dbReference>
<dbReference type="PANTHER" id="PTHR40940">
    <property type="entry name" value="PROTEIN BATD-RELATED"/>
    <property type="match status" value="1"/>
</dbReference>
<keyword evidence="2" id="KW-1133">Transmembrane helix</keyword>
<sequence>MIRAALLVLALLLPLRLAAQEEALAPELLVEFPETEAIPGQFLNLRLTVLVPTFMPKPPQWPGFEAPNLIVRLPEGSTNPTSKRVNGETWSGITRRYRIAPMVPGDFTLPPQQVRITYRNPEGLDDLTATLTTGAIVFSGILPEGAEGLDPFLAASDLVLTQEIEGTPEAMEPGDSLSLRLVAGVEGVSPMFLPPLLPRVALEGLAAYPDEPQLAETDDRGVLSGTRTESVTYVAEAGGGGTVPAVDLQWYDIDDGTVKTASVGPVTLQVDGPRATGAAPLDLRRLLLLGLAVVVGLAVVIALLRRALPVLALRREEHRARILASEAHAWQQLSQAVARRDDAALRPALDLWASRCDGADPRRTPAVQNALLALGAACYGRGETKAPASWAALDTALSEARGRLRRHRDTSPLPPLNPGHAG</sequence>
<evidence type="ECO:0000256" key="3">
    <source>
        <dbReference type="SAM" id="SignalP"/>
    </source>
</evidence>
<feature type="chain" id="PRO_5011718209" evidence="3">
    <location>
        <begin position="20"/>
        <end position="422"/>
    </location>
</feature>
<evidence type="ECO:0000313" key="4">
    <source>
        <dbReference type="EMBL" id="SDE11621.1"/>
    </source>
</evidence>
<dbReference type="STRING" id="282683.SAMN04488105_10122"/>
<name>A0A1G7AA17_9RHOB</name>
<protein>
    <submittedName>
        <fullName evidence="4">Oxygen tolerance</fullName>
    </submittedName>
</protein>
<organism evidence="4 5">
    <name type="scientific">Salipiger thiooxidans</name>
    <dbReference type="NCBI Taxonomy" id="282683"/>
    <lineage>
        <taxon>Bacteria</taxon>
        <taxon>Pseudomonadati</taxon>
        <taxon>Pseudomonadota</taxon>
        <taxon>Alphaproteobacteria</taxon>
        <taxon>Rhodobacterales</taxon>
        <taxon>Roseobacteraceae</taxon>
        <taxon>Salipiger</taxon>
    </lineage>
</organism>
<evidence type="ECO:0000313" key="5">
    <source>
        <dbReference type="Proteomes" id="UP000198994"/>
    </source>
</evidence>
<keyword evidence="2" id="KW-0472">Membrane</keyword>
<keyword evidence="5" id="KW-1185">Reference proteome</keyword>
<reference evidence="5" key="1">
    <citation type="submission" date="2016-10" db="EMBL/GenBank/DDBJ databases">
        <authorList>
            <person name="Varghese N."/>
            <person name="Submissions S."/>
        </authorList>
    </citation>
    <scope>NUCLEOTIDE SEQUENCE [LARGE SCALE GENOMIC DNA]</scope>
    <source>
        <strain evidence="5">DSM 10146</strain>
    </source>
</reference>
<feature type="region of interest" description="Disordered" evidence="1">
    <location>
        <begin position="401"/>
        <end position="422"/>
    </location>
</feature>
<keyword evidence="3" id="KW-0732">Signal</keyword>
<feature type="signal peptide" evidence="3">
    <location>
        <begin position="1"/>
        <end position="19"/>
    </location>
</feature>
<dbReference type="RefSeq" id="WP_089953989.1">
    <property type="nucleotide sequence ID" value="NZ_FNAV01000001.1"/>
</dbReference>
<accession>A0A1G7AA17</accession>
<dbReference type="PANTHER" id="PTHR40940:SF1">
    <property type="entry name" value="PROTEIN BATD"/>
    <property type="match status" value="1"/>
</dbReference>
<gene>
    <name evidence="4" type="ORF">SAMN04488105_10122</name>
</gene>
<feature type="transmembrane region" description="Helical" evidence="2">
    <location>
        <begin position="286"/>
        <end position="304"/>
    </location>
</feature>
<dbReference type="OrthoDB" id="7699970at2"/>
<dbReference type="InterPro" id="IPR025738">
    <property type="entry name" value="BatD"/>
</dbReference>
<keyword evidence="2" id="KW-0812">Transmembrane</keyword>
<dbReference type="AlphaFoldDB" id="A0A1G7AA17"/>
<dbReference type="EMBL" id="FNAV01000001">
    <property type="protein sequence ID" value="SDE11621.1"/>
    <property type="molecule type" value="Genomic_DNA"/>
</dbReference>
<feature type="compositionally biased region" description="Pro residues" evidence="1">
    <location>
        <begin position="412"/>
        <end position="422"/>
    </location>
</feature>